<sequence>MIQYSHYPCRSHHVLAAQSVGSRLELAAADDCDLRLGVPLRGPLLLHRQNHVGALEHLPEHYVFSVEVRRRLRRDEELRPVGVRPGVGHGEQKRLVVVDAKRLVLELLP</sequence>
<dbReference type="AlphaFoldDB" id="A0A7S0KTQ8"/>
<accession>A0A7S0KTQ8</accession>
<dbReference type="EMBL" id="HBEV01010061">
    <property type="protein sequence ID" value="CAD8590319.1"/>
    <property type="molecule type" value="Transcribed_RNA"/>
</dbReference>
<name>A0A7S0KTQ8_MICPS</name>
<gene>
    <name evidence="1" type="ORF">MSP1404_LOCUS7723</name>
</gene>
<proteinExistence type="predicted"/>
<evidence type="ECO:0000313" key="1">
    <source>
        <dbReference type="EMBL" id="CAD8590319.1"/>
    </source>
</evidence>
<organism evidence="1">
    <name type="scientific">Micromonas pusilla</name>
    <name type="common">Picoplanktonic green alga</name>
    <name type="synonym">Chromulina pusilla</name>
    <dbReference type="NCBI Taxonomy" id="38833"/>
    <lineage>
        <taxon>Eukaryota</taxon>
        <taxon>Viridiplantae</taxon>
        <taxon>Chlorophyta</taxon>
        <taxon>Mamiellophyceae</taxon>
        <taxon>Mamiellales</taxon>
        <taxon>Mamiellaceae</taxon>
        <taxon>Micromonas</taxon>
    </lineage>
</organism>
<protein>
    <submittedName>
        <fullName evidence="1">Uncharacterized protein</fullName>
    </submittedName>
</protein>
<reference evidence="1" key="1">
    <citation type="submission" date="2021-01" db="EMBL/GenBank/DDBJ databases">
        <authorList>
            <person name="Corre E."/>
            <person name="Pelletier E."/>
            <person name="Niang G."/>
            <person name="Scheremetjew M."/>
            <person name="Finn R."/>
            <person name="Kale V."/>
            <person name="Holt S."/>
            <person name="Cochrane G."/>
            <person name="Meng A."/>
            <person name="Brown T."/>
            <person name="Cohen L."/>
        </authorList>
    </citation>
    <scope>NUCLEOTIDE SEQUENCE</scope>
    <source>
        <strain evidence="1">CCMP494</strain>
    </source>
</reference>